<sequence length="442" mass="50246">MDTDYFPEDFPDGRTHDGFNLDPLGHLDAVQSFMTSGNKQTADRSSLIPVLDSCDYPQRATYSFCPLAVSDARHHATPSVHQPFQQEHAPFPALANASMQPNIATDMSIVKPYAGLNPSGDVWEHCKEEIQTLYASNTLDLVREKINSKYHLKASSKMYKYRINKWGYNKNLKDVEKAAILAGKGSEAQIRHIQDLPSKLKRYRKKMDLRTDRQALALRATTPPDLICRTPSPDPSLRMRHELEGPELVARAIQDYICGHMLALGIQVATDMIEVYSCLAREMRDTLGSHSLRYWDTCLDLVGKFRTAEEYQKAAELAETFLDDTAAANASHYRCRALRGLARAQKGLGKTTLAEKNMGEAVRISAEINGLEDPRTLRYLSRLGHWLEEWGRAEEAASIRTDHKNILVTMIDKHRFEEEELFQSMESPMQAFPDRYQRPTLW</sequence>
<dbReference type="PANTHER" id="PTHR38788:SF3">
    <property type="entry name" value="CLR5 DOMAIN-CONTAINING PROTEIN"/>
    <property type="match status" value="1"/>
</dbReference>
<organism evidence="2 3">
    <name type="scientific">Ramalina farinacea</name>
    <dbReference type="NCBI Taxonomy" id="258253"/>
    <lineage>
        <taxon>Eukaryota</taxon>
        <taxon>Fungi</taxon>
        <taxon>Dikarya</taxon>
        <taxon>Ascomycota</taxon>
        <taxon>Pezizomycotina</taxon>
        <taxon>Lecanoromycetes</taxon>
        <taxon>OSLEUM clade</taxon>
        <taxon>Lecanoromycetidae</taxon>
        <taxon>Lecanorales</taxon>
        <taxon>Lecanorineae</taxon>
        <taxon>Ramalinaceae</taxon>
        <taxon>Ramalina</taxon>
    </lineage>
</organism>
<comment type="caution">
    <text evidence="2">The sequence shown here is derived from an EMBL/GenBank/DDBJ whole genome shotgun (WGS) entry which is preliminary data.</text>
</comment>
<dbReference type="InterPro" id="IPR011990">
    <property type="entry name" value="TPR-like_helical_dom_sf"/>
</dbReference>
<evidence type="ECO:0000259" key="1">
    <source>
        <dbReference type="Pfam" id="PF14420"/>
    </source>
</evidence>
<dbReference type="PANTHER" id="PTHR38788">
    <property type="entry name" value="CLR5 DOMAIN-CONTAINING PROTEIN"/>
    <property type="match status" value="1"/>
</dbReference>
<dbReference type="EMBL" id="JAPUFD010000014">
    <property type="protein sequence ID" value="MDI1491294.1"/>
    <property type="molecule type" value="Genomic_DNA"/>
</dbReference>
<evidence type="ECO:0000313" key="3">
    <source>
        <dbReference type="Proteomes" id="UP001161017"/>
    </source>
</evidence>
<keyword evidence="3" id="KW-1185">Reference proteome</keyword>
<accession>A0AA43TXA1</accession>
<dbReference type="Pfam" id="PF14420">
    <property type="entry name" value="Clr5"/>
    <property type="match status" value="1"/>
</dbReference>
<dbReference type="SUPFAM" id="SSF48452">
    <property type="entry name" value="TPR-like"/>
    <property type="match status" value="1"/>
</dbReference>
<gene>
    <name evidence="2" type="ORF">OHK93_002503</name>
</gene>
<evidence type="ECO:0000313" key="2">
    <source>
        <dbReference type="EMBL" id="MDI1491294.1"/>
    </source>
</evidence>
<dbReference type="InterPro" id="IPR025676">
    <property type="entry name" value="Clr5_dom"/>
</dbReference>
<dbReference type="AlphaFoldDB" id="A0AA43TXA1"/>
<proteinExistence type="predicted"/>
<reference evidence="2" key="1">
    <citation type="journal article" date="2023" name="Genome Biol. Evol.">
        <title>First Whole Genome Sequence and Flow Cytometry Genome Size Data for the Lichen-Forming Fungus Ramalina farinacea (Ascomycota).</title>
        <authorList>
            <person name="Llewellyn T."/>
            <person name="Mian S."/>
            <person name="Hill R."/>
            <person name="Leitch I.J."/>
            <person name="Gaya E."/>
        </authorList>
    </citation>
    <scope>NUCLEOTIDE SEQUENCE</scope>
    <source>
        <strain evidence="2">LIQ254RAFAR</strain>
    </source>
</reference>
<dbReference type="Gene3D" id="1.25.40.10">
    <property type="entry name" value="Tetratricopeptide repeat domain"/>
    <property type="match status" value="1"/>
</dbReference>
<dbReference type="Proteomes" id="UP001161017">
    <property type="component" value="Unassembled WGS sequence"/>
</dbReference>
<protein>
    <recommendedName>
        <fullName evidence="1">Clr5 domain-containing protein</fullName>
    </recommendedName>
</protein>
<feature type="domain" description="Clr5" evidence="1">
    <location>
        <begin position="121"/>
        <end position="170"/>
    </location>
</feature>
<name>A0AA43TXA1_9LECA</name>